<name>A0A023EDA2_AEDAL</name>
<dbReference type="EMBL" id="GAPW01006772">
    <property type="protein sequence ID" value="JAC06826.1"/>
    <property type="molecule type" value="mRNA"/>
</dbReference>
<dbReference type="AlphaFoldDB" id="A0A023EDA2"/>
<protein>
    <submittedName>
        <fullName evidence="1">Putative secreted protein</fullName>
    </submittedName>
</protein>
<accession>A0A023EDA2</accession>
<proteinExistence type="evidence at transcript level"/>
<sequence length="77" mass="8713">MGTIQRAASGVDLREHHIRFTNTKKKKHDLPLITTSNITKNEMTYSKNTQNKTMYKQSNTHAVLDGTLVTKWPSPGT</sequence>
<organism evidence="1">
    <name type="scientific">Aedes albopictus</name>
    <name type="common">Asian tiger mosquito</name>
    <name type="synonym">Stegomyia albopicta</name>
    <dbReference type="NCBI Taxonomy" id="7160"/>
    <lineage>
        <taxon>Eukaryota</taxon>
        <taxon>Metazoa</taxon>
        <taxon>Ecdysozoa</taxon>
        <taxon>Arthropoda</taxon>
        <taxon>Hexapoda</taxon>
        <taxon>Insecta</taxon>
        <taxon>Pterygota</taxon>
        <taxon>Neoptera</taxon>
        <taxon>Endopterygota</taxon>
        <taxon>Diptera</taxon>
        <taxon>Nematocera</taxon>
        <taxon>Culicoidea</taxon>
        <taxon>Culicidae</taxon>
        <taxon>Culicinae</taxon>
        <taxon>Aedini</taxon>
        <taxon>Aedes</taxon>
        <taxon>Stegomyia</taxon>
    </lineage>
</organism>
<reference evidence="1" key="1">
    <citation type="journal article" date="2014" name="PLoS Negl. Trop. Dis.">
        <title>Identification and characterization of seminal fluid proteins in the Asian tiger mosquito, Aedes albopictus.</title>
        <authorList>
            <person name="Boes K.E."/>
            <person name="Ribeiro J.M."/>
            <person name="Wong A."/>
            <person name="Harrington L.C."/>
            <person name="Wolfner M.F."/>
            <person name="Sirot L.K."/>
        </authorList>
    </citation>
    <scope>NUCLEOTIDE SEQUENCE</scope>
    <source>
        <tissue evidence="1">Reproductive organs</tissue>
    </source>
</reference>
<evidence type="ECO:0000313" key="1">
    <source>
        <dbReference type="EMBL" id="JAC06826.1"/>
    </source>
</evidence>